<dbReference type="AlphaFoldDB" id="A0A178ZX30"/>
<keyword evidence="2" id="KW-0067">ATP-binding</keyword>
<feature type="domain" description="Protein kinase" evidence="3">
    <location>
        <begin position="12"/>
        <end position="281"/>
    </location>
</feature>
<dbReference type="OrthoDB" id="4153314at2759"/>
<evidence type="ECO:0000313" key="5">
    <source>
        <dbReference type="Proteomes" id="UP000078343"/>
    </source>
</evidence>
<dbReference type="InterPro" id="IPR000719">
    <property type="entry name" value="Prot_kinase_dom"/>
</dbReference>
<dbReference type="STRING" id="1367422.A0A178ZX30"/>
<dbReference type="GO" id="GO:0004672">
    <property type="term" value="F:protein kinase activity"/>
    <property type="evidence" value="ECO:0007669"/>
    <property type="project" value="InterPro"/>
</dbReference>
<dbReference type="GeneID" id="30004486"/>
<evidence type="ECO:0000259" key="3">
    <source>
        <dbReference type="PROSITE" id="PS50011"/>
    </source>
</evidence>
<sequence>MQDDPSLPVLSTSGLKWLGVGISGMVYPLDEQTVVKIAPKCDNDYASNESLQDLQIERSVYRHLGSHPRICRFISSVQRGIVLERFGEPLRKHLLELHKQRKTPSRNQALKWSIQVAEGVAYLHQKNIMQGDIGCHNILLKDDEIKLCDFGGSSIDGKPAEVGYECRSQRWDDTHENPSIQNELFALGSTIYEIWTTTRPYQDEPDEKVEQNYKCQCFPDVQTLPVAKVIQNCWHGTYHSANEVVAALESLQPERMRPYESTDANNRTMLATFASIITVFILAAWFEPGEVVATMRNSWF</sequence>
<evidence type="ECO:0000256" key="2">
    <source>
        <dbReference type="ARBA" id="ARBA00022840"/>
    </source>
</evidence>
<accession>A0A178ZX30</accession>
<evidence type="ECO:0000256" key="1">
    <source>
        <dbReference type="ARBA" id="ARBA00022741"/>
    </source>
</evidence>
<name>A0A178ZX30_9EURO</name>
<dbReference type="SUPFAM" id="SSF56112">
    <property type="entry name" value="Protein kinase-like (PK-like)"/>
    <property type="match status" value="1"/>
</dbReference>
<protein>
    <recommendedName>
        <fullName evidence="3">Protein kinase domain-containing protein</fullName>
    </recommendedName>
</protein>
<comment type="caution">
    <text evidence="4">The sequence shown here is derived from an EMBL/GenBank/DDBJ whole genome shotgun (WGS) entry which is preliminary data.</text>
</comment>
<dbReference type="Gene3D" id="1.10.510.10">
    <property type="entry name" value="Transferase(Phosphotransferase) domain 1"/>
    <property type="match status" value="1"/>
</dbReference>
<keyword evidence="1" id="KW-0547">Nucleotide-binding</keyword>
<dbReference type="RefSeq" id="XP_018697711.1">
    <property type="nucleotide sequence ID" value="XM_018831832.1"/>
</dbReference>
<dbReference type="InterPro" id="IPR050198">
    <property type="entry name" value="Non-receptor_tyrosine_kinases"/>
</dbReference>
<proteinExistence type="predicted"/>
<dbReference type="PANTHER" id="PTHR24418">
    <property type="entry name" value="TYROSINE-PROTEIN KINASE"/>
    <property type="match status" value="1"/>
</dbReference>
<dbReference type="InterPro" id="IPR011009">
    <property type="entry name" value="Kinase-like_dom_sf"/>
</dbReference>
<dbReference type="GO" id="GO:0005524">
    <property type="term" value="F:ATP binding"/>
    <property type="evidence" value="ECO:0007669"/>
    <property type="project" value="UniProtKB-KW"/>
</dbReference>
<keyword evidence="5" id="KW-1185">Reference proteome</keyword>
<dbReference type="Proteomes" id="UP000078343">
    <property type="component" value="Unassembled WGS sequence"/>
</dbReference>
<organism evidence="4 5">
    <name type="scientific">Fonsecaea erecta</name>
    <dbReference type="NCBI Taxonomy" id="1367422"/>
    <lineage>
        <taxon>Eukaryota</taxon>
        <taxon>Fungi</taxon>
        <taxon>Dikarya</taxon>
        <taxon>Ascomycota</taxon>
        <taxon>Pezizomycotina</taxon>
        <taxon>Eurotiomycetes</taxon>
        <taxon>Chaetothyriomycetidae</taxon>
        <taxon>Chaetothyriales</taxon>
        <taxon>Herpotrichiellaceae</taxon>
        <taxon>Fonsecaea</taxon>
    </lineage>
</organism>
<evidence type="ECO:0000313" key="4">
    <source>
        <dbReference type="EMBL" id="OAP64344.1"/>
    </source>
</evidence>
<dbReference type="PROSITE" id="PS50011">
    <property type="entry name" value="PROTEIN_KINASE_DOM"/>
    <property type="match status" value="1"/>
</dbReference>
<dbReference type="Pfam" id="PF00069">
    <property type="entry name" value="Pkinase"/>
    <property type="match status" value="1"/>
</dbReference>
<dbReference type="EMBL" id="LVYI01000001">
    <property type="protein sequence ID" value="OAP64344.1"/>
    <property type="molecule type" value="Genomic_DNA"/>
</dbReference>
<reference evidence="4 5" key="1">
    <citation type="submission" date="2016-04" db="EMBL/GenBank/DDBJ databases">
        <title>Draft genome of Fonsecaea erecta CBS 125763.</title>
        <authorList>
            <person name="Weiss V.A."/>
            <person name="Vicente V.A."/>
            <person name="Raittz R.T."/>
            <person name="Moreno L.F."/>
            <person name="De Souza E.M."/>
            <person name="Pedrosa F.O."/>
            <person name="Steffens M.B."/>
            <person name="Faoro H."/>
            <person name="Tadra-Sfeir M.Z."/>
            <person name="Najafzadeh M.J."/>
            <person name="Felipe M.S."/>
            <person name="Teixeira M."/>
            <person name="Sun J."/>
            <person name="Xi L."/>
            <person name="Gomes R."/>
            <person name="De Azevedo C.M."/>
            <person name="Salgado C.G."/>
            <person name="Da Silva M.B."/>
            <person name="Nascimento M.F."/>
            <person name="Queiroz-Telles F."/>
            <person name="Attili D.S."/>
            <person name="Gorbushina A."/>
        </authorList>
    </citation>
    <scope>NUCLEOTIDE SEQUENCE [LARGE SCALE GENOMIC DNA]</scope>
    <source>
        <strain evidence="4 5">CBS 125763</strain>
    </source>
</reference>
<gene>
    <name evidence="4" type="ORF">AYL99_00316</name>
</gene>